<dbReference type="AlphaFoldDB" id="A0A0R1LZR8"/>
<comment type="caution">
    <text evidence="1">The sequence shown here is derived from an EMBL/GenBank/DDBJ whole genome shotgun (WGS) entry which is preliminary data.</text>
</comment>
<reference evidence="1 2" key="1">
    <citation type="journal article" date="2015" name="Genome Announc.">
        <title>Expanding the biotechnology potential of lactobacilli through comparative genomics of 213 strains and associated genera.</title>
        <authorList>
            <person name="Sun Z."/>
            <person name="Harris H.M."/>
            <person name="McCann A."/>
            <person name="Guo C."/>
            <person name="Argimon S."/>
            <person name="Zhang W."/>
            <person name="Yang X."/>
            <person name="Jeffery I.B."/>
            <person name="Cooney J.C."/>
            <person name="Kagawa T.F."/>
            <person name="Liu W."/>
            <person name="Song Y."/>
            <person name="Salvetti E."/>
            <person name="Wrobel A."/>
            <person name="Rasinkangas P."/>
            <person name="Parkhill J."/>
            <person name="Rea M.C."/>
            <person name="O'Sullivan O."/>
            <person name="Ritari J."/>
            <person name="Douillard F.P."/>
            <person name="Paul Ross R."/>
            <person name="Yang R."/>
            <person name="Briner A.E."/>
            <person name="Felis G.E."/>
            <person name="de Vos W.M."/>
            <person name="Barrangou R."/>
            <person name="Klaenhammer T.R."/>
            <person name="Caufield P.W."/>
            <person name="Cui Y."/>
            <person name="Zhang H."/>
            <person name="O'Toole P.W."/>
        </authorList>
    </citation>
    <scope>NUCLEOTIDE SEQUENCE [LARGE SCALE GENOMIC DNA]</scope>
    <source>
        <strain evidence="1 2">DSM 19910</strain>
    </source>
</reference>
<dbReference type="EMBL" id="AZEF01000027">
    <property type="protein sequence ID" value="KRL01167.1"/>
    <property type="molecule type" value="Genomic_DNA"/>
</dbReference>
<gene>
    <name evidence="1" type="ORF">FC81_GL001307</name>
</gene>
<dbReference type="Proteomes" id="UP000051621">
    <property type="component" value="Unassembled WGS sequence"/>
</dbReference>
<evidence type="ECO:0000313" key="2">
    <source>
        <dbReference type="Proteomes" id="UP000051621"/>
    </source>
</evidence>
<organism evidence="1 2">
    <name type="scientific">Liquorilactobacillus capillatus DSM 19910</name>
    <dbReference type="NCBI Taxonomy" id="1423731"/>
    <lineage>
        <taxon>Bacteria</taxon>
        <taxon>Bacillati</taxon>
        <taxon>Bacillota</taxon>
        <taxon>Bacilli</taxon>
        <taxon>Lactobacillales</taxon>
        <taxon>Lactobacillaceae</taxon>
        <taxon>Liquorilactobacillus</taxon>
    </lineage>
</organism>
<evidence type="ECO:0000313" key="1">
    <source>
        <dbReference type="EMBL" id="KRL01167.1"/>
    </source>
</evidence>
<dbReference type="STRING" id="1423731.FC81_GL001307"/>
<accession>A0A0R1LZR8</accession>
<dbReference type="SUPFAM" id="SSF54506">
    <property type="entry name" value="Diaminopimelate epimerase-like"/>
    <property type="match status" value="1"/>
</dbReference>
<keyword evidence="2" id="KW-1185">Reference proteome</keyword>
<name>A0A0R1LZR8_9LACO</name>
<sequence length="84" mass="9811">MEQTKPVYYDFITPEKFFKCFEVEALDDEYPIQIAPIGLKDILIPKKSENRLSALQPNLEKIKEISECYGGRGYYCETKKLNVE</sequence>
<dbReference type="PATRIC" id="fig|1423731.3.peg.1346"/>
<dbReference type="Gene3D" id="3.10.310.10">
    <property type="entry name" value="Diaminopimelate Epimerase, Chain A, domain 1"/>
    <property type="match status" value="1"/>
</dbReference>
<protein>
    <submittedName>
        <fullName evidence="1">Uncharacterized protein</fullName>
    </submittedName>
</protein>
<proteinExistence type="predicted"/>